<dbReference type="EMBL" id="BARS01059126">
    <property type="protein sequence ID" value="GAG42947.1"/>
    <property type="molecule type" value="Genomic_DNA"/>
</dbReference>
<protein>
    <submittedName>
        <fullName evidence="1">Uncharacterized protein</fullName>
    </submittedName>
</protein>
<organism evidence="1">
    <name type="scientific">marine sediment metagenome</name>
    <dbReference type="NCBI Taxonomy" id="412755"/>
    <lineage>
        <taxon>unclassified sequences</taxon>
        <taxon>metagenomes</taxon>
        <taxon>ecological metagenomes</taxon>
    </lineage>
</organism>
<comment type="caution">
    <text evidence="1">The sequence shown here is derived from an EMBL/GenBank/DDBJ whole genome shotgun (WGS) entry which is preliminary data.</text>
</comment>
<evidence type="ECO:0000313" key="1">
    <source>
        <dbReference type="EMBL" id="GAG42947.1"/>
    </source>
</evidence>
<reference evidence="1" key="1">
    <citation type="journal article" date="2014" name="Front. Microbiol.">
        <title>High frequency of phylogenetically diverse reductive dehalogenase-homologous genes in deep subseafloor sedimentary metagenomes.</title>
        <authorList>
            <person name="Kawai M."/>
            <person name="Futagami T."/>
            <person name="Toyoda A."/>
            <person name="Takaki Y."/>
            <person name="Nishi S."/>
            <person name="Hori S."/>
            <person name="Arai W."/>
            <person name="Tsubouchi T."/>
            <person name="Morono Y."/>
            <person name="Uchiyama I."/>
            <person name="Ito T."/>
            <person name="Fujiyama A."/>
            <person name="Inagaki F."/>
            <person name="Takami H."/>
        </authorList>
    </citation>
    <scope>NUCLEOTIDE SEQUENCE</scope>
    <source>
        <strain evidence="1">Expedition CK06-06</strain>
    </source>
</reference>
<name>X0Y6N5_9ZZZZ</name>
<proteinExistence type="predicted"/>
<gene>
    <name evidence="1" type="ORF">S01H1_85836</name>
</gene>
<dbReference type="AlphaFoldDB" id="X0Y6N5"/>
<sequence length="64" mass="6928">NESMVDKVSQVRGILSSVAEVINSPLFGTGKEISSPLQQIGGFPFAQYVMQTQNLTQSINVDLD</sequence>
<feature type="non-terminal residue" evidence="1">
    <location>
        <position position="1"/>
    </location>
</feature>
<accession>X0Y6N5</accession>
<feature type="non-terminal residue" evidence="1">
    <location>
        <position position="64"/>
    </location>
</feature>